<dbReference type="Proteomes" id="UP000018936">
    <property type="component" value="Unassembled WGS sequence"/>
</dbReference>
<keyword evidence="2" id="KW-0677">Repeat</keyword>
<evidence type="ECO:0000256" key="3">
    <source>
        <dbReference type="PROSITE-ProRule" id="PRU00221"/>
    </source>
</evidence>
<reference evidence="4 5" key="1">
    <citation type="journal article" date="2013" name="Proc. Natl. Acad. Sci. U.S.A.">
        <title>The king cobra genome reveals dynamic gene evolution and adaptation in the snake venom system.</title>
        <authorList>
            <person name="Vonk F.J."/>
            <person name="Casewell N.R."/>
            <person name="Henkel C.V."/>
            <person name="Heimberg A.M."/>
            <person name="Jansen H.J."/>
            <person name="McCleary R.J."/>
            <person name="Kerkkamp H.M."/>
            <person name="Vos R.A."/>
            <person name="Guerreiro I."/>
            <person name="Calvete J.J."/>
            <person name="Wuster W."/>
            <person name="Woods A.E."/>
            <person name="Logan J.M."/>
            <person name="Harrison R.A."/>
            <person name="Castoe T.A."/>
            <person name="de Koning A.P."/>
            <person name="Pollock D.D."/>
            <person name="Yandell M."/>
            <person name="Calderon D."/>
            <person name="Renjifo C."/>
            <person name="Currier R.B."/>
            <person name="Salgado D."/>
            <person name="Pla D."/>
            <person name="Sanz L."/>
            <person name="Hyder A.S."/>
            <person name="Ribeiro J.M."/>
            <person name="Arntzen J.W."/>
            <person name="van den Thillart G.E."/>
            <person name="Boetzer M."/>
            <person name="Pirovano W."/>
            <person name="Dirks R.P."/>
            <person name="Spaink H.P."/>
            <person name="Duboule D."/>
            <person name="McGlinn E."/>
            <person name="Kini R.M."/>
            <person name="Richardson M.K."/>
        </authorList>
    </citation>
    <scope>NUCLEOTIDE SEQUENCE</scope>
    <source>
        <tissue evidence="4">Blood</tissue>
    </source>
</reference>
<feature type="non-terminal residue" evidence="4">
    <location>
        <position position="1"/>
    </location>
</feature>
<dbReference type="PANTHER" id="PTHR19847">
    <property type="entry name" value="DDB1- AND CUL4-ASSOCIATED FACTOR 11"/>
    <property type="match status" value="1"/>
</dbReference>
<organism evidence="4 5">
    <name type="scientific">Ophiophagus hannah</name>
    <name type="common">King cobra</name>
    <name type="synonym">Naja hannah</name>
    <dbReference type="NCBI Taxonomy" id="8665"/>
    <lineage>
        <taxon>Eukaryota</taxon>
        <taxon>Metazoa</taxon>
        <taxon>Chordata</taxon>
        <taxon>Craniata</taxon>
        <taxon>Vertebrata</taxon>
        <taxon>Euteleostomi</taxon>
        <taxon>Lepidosauria</taxon>
        <taxon>Squamata</taxon>
        <taxon>Bifurcata</taxon>
        <taxon>Unidentata</taxon>
        <taxon>Episquamata</taxon>
        <taxon>Toxicofera</taxon>
        <taxon>Serpentes</taxon>
        <taxon>Colubroidea</taxon>
        <taxon>Elapidae</taxon>
        <taxon>Elapinae</taxon>
        <taxon>Ophiophagus</taxon>
    </lineage>
</organism>
<dbReference type="SMART" id="SM00320">
    <property type="entry name" value="WD40"/>
    <property type="match status" value="3"/>
</dbReference>
<dbReference type="OrthoDB" id="63070at2759"/>
<dbReference type="PANTHER" id="PTHR19847:SF7">
    <property type="entry name" value="DDB1- AND CUL4-ASSOCIATED FACTOR 11"/>
    <property type="match status" value="1"/>
</dbReference>
<dbReference type="GO" id="GO:0080008">
    <property type="term" value="C:Cul4-RING E3 ubiquitin ligase complex"/>
    <property type="evidence" value="ECO:0007669"/>
    <property type="project" value="TreeGrafter"/>
</dbReference>
<dbReference type="Gene3D" id="2.130.10.10">
    <property type="entry name" value="YVTN repeat-like/Quinoprotein amine dehydrogenase"/>
    <property type="match status" value="2"/>
</dbReference>
<dbReference type="PROSITE" id="PS50082">
    <property type="entry name" value="WD_REPEATS_2"/>
    <property type="match status" value="3"/>
</dbReference>
<keyword evidence="5" id="KW-1185">Reference proteome</keyword>
<dbReference type="InterPro" id="IPR036322">
    <property type="entry name" value="WD40_repeat_dom_sf"/>
</dbReference>
<evidence type="ECO:0000256" key="2">
    <source>
        <dbReference type="ARBA" id="ARBA00022737"/>
    </source>
</evidence>
<protein>
    <submittedName>
        <fullName evidence="4">DDB1-and CUL4-associated factor 11</fullName>
    </submittedName>
</protein>
<evidence type="ECO:0000313" key="4">
    <source>
        <dbReference type="EMBL" id="ETE67970.1"/>
    </source>
</evidence>
<gene>
    <name evidence="4" type="primary">DCAF11</name>
    <name evidence="4" type="ORF">L345_06257</name>
</gene>
<feature type="repeat" description="WD" evidence="3">
    <location>
        <begin position="57"/>
        <end position="76"/>
    </location>
</feature>
<dbReference type="InterPro" id="IPR051859">
    <property type="entry name" value="DCAF"/>
</dbReference>
<evidence type="ECO:0000313" key="5">
    <source>
        <dbReference type="Proteomes" id="UP000018936"/>
    </source>
</evidence>
<dbReference type="PRINTS" id="PR00320">
    <property type="entry name" value="GPROTEINBRPT"/>
</dbReference>
<dbReference type="GO" id="GO:0043161">
    <property type="term" value="P:proteasome-mediated ubiquitin-dependent protein catabolic process"/>
    <property type="evidence" value="ECO:0007669"/>
    <property type="project" value="TreeGrafter"/>
</dbReference>
<dbReference type="SUPFAM" id="SSF50978">
    <property type="entry name" value="WD40 repeat-like"/>
    <property type="match status" value="1"/>
</dbReference>
<accession>V8P111</accession>
<keyword evidence="1 3" id="KW-0853">WD repeat</keyword>
<feature type="repeat" description="WD" evidence="3">
    <location>
        <begin position="11"/>
        <end position="44"/>
    </location>
</feature>
<proteinExistence type="predicted"/>
<name>V8P111_OPHHA</name>
<dbReference type="InterPro" id="IPR015943">
    <property type="entry name" value="WD40/YVTN_repeat-like_dom_sf"/>
</dbReference>
<feature type="repeat" description="WD" evidence="3">
    <location>
        <begin position="150"/>
        <end position="182"/>
    </location>
</feature>
<sequence length="215" mass="24567">MSSRTLLGCPIEAHEDDVNAVAFADNSSHIVFSGGDDAICKVWDRRTMREDDPQPGDARYLISNSKDQTIKLWDMRKFSGQEGLEASRHAVTQQIWDYRWQQVPKKVLHTLIRCRFSPPHSTGQQYIYSGCSTGRVVVYDLLSGLIVKKLVNHQACVRDVSWHPYEEKIVSSSWDGNVCLWEYHQTEHGEDDLGDPQQLLTAREKHPQLAVPPHQ</sequence>
<dbReference type="InterPro" id="IPR020472">
    <property type="entry name" value="WD40_PAC1"/>
</dbReference>
<dbReference type="AlphaFoldDB" id="V8P111"/>
<comment type="caution">
    <text evidence="4">The sequence shown here is derived from an EMBL/GenBank/DDBJ whole genome shotgun (WGS) entry which is preliminary data.</text>
</comment>
<dbReference type="PROSITE" id="PS50294">
    <property type="entry name" value="WD_REPEATS_REGION"/>
    <property type="match status" value="2"/>
</dbReference>
<dbReference type="Pfam" id="PF00400">
    <property type="entry name" value="WD40"/>
    <property type="match status" value="3"/>
</dbReference>
<evidence type="ECO:0000256" key="1">
    <source>
        <dbReference type="ARBA" id="ARBA00022574"/>
    </source>
</evidence>
<dbReference type="InterPro" id="IPR001680">
    <property type="entry name" value="WD40_rpt"/>
</dbReference>
<dbReference type="EMBL" id="AZIM01001134">
    <property type="protein sequence ID" value="ETE67970.1"/>
    <property type="molecule type" value="Genomic_DNA"/>
</dbReference>